<keyword evidence="12" id="KW-1185">Reference proteome</keyword>
<evidence type="ECO:0000259" key="9">
    <source>
        <dbReference type="Pfam" id="PF00725"/>
    </source>
</evidence>
<dbReference type="SUPFAM" id="SSF48179">
    <property type="entry name" value="6-phosphogluconate dehydrogenase C-terminal domain-like"/>
    <property type="match status" value="1"/>
</dbReference>
<dbReference type="InterPro" id="IPR006108">
    <property type="entry name" value="3HC_DH_C"/>
</dbReference>
<dbReference type="EMBL" id="SDGZ01000006">
    <property type="protein sequence ID" value="TYC50686.1"/>
    <property type="molecule type" value="Genomic_DNA"/>
</dbReference>
<keyword evidence="5" id="KW-0520">NAD</keyword>
<evidence type="ECO:0000256" key="5">
    <source>
        <dbReference type="ARBA" id="ARBA00023027"/>
    </source>
</evidence>
<comment type="catalytic activity">
    <reaction evidence="7">
        <text>a (3S)-3-hydroxyacyl-CoA + NAD(+) = a 3-oxoacyl-CoA + NADH + H(+)</text>
        <dbReference type="Rhea" id="RHEA:22432"/>
        <dbReference type="ChEBI" id="CHEBI:15378"/>
        <dbReference type="ChEBI" id="CHEBI:57318"/>
        <dbReference type="ChEBI" id="CHEBI:57540"/>
        <dbReference type="ChEBI" id="CHEBI:57945"/>
        <dbReference type="ChEBI" id="CHEBI:90726"/>
        <dbReference type="EC" id="1.1.1.35"/>
    </reaction>
</comment>
<evidence type="ECO:0000259" key="10">
    <source>
        <dbReference type="Pfam" id="PF02737"/>
    </source>
</evidence>
<dbReference type="InterPro" id="IPR013328">
    <property type="entry name" value="6PGD_dom2"/>
</dbReference>
<dbReference type="AlphaFoldDB" id="A0A6C2CAQ0"/>
<evidence type="ECO:0000256" key="8">
    <source>
        <dbReference type="PIRSR" id="PIRSR000105-1"/>
    </source>
</evidence>
<evidence type="ECO:0000256" key="4">
    <source>
        <dbReference type="ARBA" id="ARBA00023002"/>
    </source>
</evidence>
<evidence type="ECO:0000256" key="3">
    <source>
        <dbReference type="ARBA" id="ARBA00022832"/>
    </source>
</evidence>
<dbReference type="InterPro" id="IPR052242">
    <property type="entry name" value="Mito_3-hydroxyacyl-CoA_DH"/>
</dbReference>
<sequence length="294" mass="32634">MTYQKIVVAGGGTLGSQIAYMSAYSGKDVTIWGRSAGSLDRAKARVARWEVEVQNYFKSSDELKNDTQKNLHYTTDLESALKDADLVIEVLPESVPTKEAFYEEFAKIADQKTIIVTNSSTLLPSVLADFTGRPEKFLGYHFANSIWRGNTAEIMPGKKTDPSLPATFVDFSREIKMVPIMVKKEQPGYILNSMLVPFLNSGSYLWVNEIAEPHDIDKTWMIATGSPMGPFAIMDLVGMNTVYEINHANPSETSQKVAEKIKAMIDAGKIGVESGEGFYNYPNPAYQANDFLKE</sequence>
<keyword evidence="4 11" id="KW-0560">Oxidoreductase</keyword>
<evidence type="ECO:0000256" key="7">
    <source>
        <dbReference type="ARBA" id="ARBA00049556"/>
    </source>
</evidence>
<comment type="caution">
    <text evidence="11">The sequence shown here is derived from an EMBL/GenBank/DDBJ whole genome shotgun (WGS) entry which is preliminary data.</text>
</comment>
<dbReference type="PANTHER" id="PTHR43561:SF3">
    <property type="entry name" value="HYDROXYACYL-COENZYME A DEHYDROGENASE, MITOCHONDRIAL"/>
    <property type="match status" value="1"/>
</dbReference>
<dbReference type="InterPro" id="IPR022694">
    <property type="entry name" value="3-OHacyl-CoA_DH"/>
</dbReference>
<dbReference type="EC" id="1.1.1.35" evidence="11"/>
<evidence type="ECO:0000256" key="2">
    <source>
        <dbReference type="ARBA" id="ARBA00005086"/>
    </source>
</evidence>
<evidence type="ECO:0000256" key="1">
    <source>
        <dbReference type="ARBA" id="ARBA00005005"/>
    </source>
</evidence>
<dbReference type="NCBIfam" id="NF006143">
    <property type="entry name" value="PRK08293.1"/>
    <property type="match status" value="1"/>
</dbReference>
<dbReference type="Gene3D" id="3.40.50.720">
    <property type="entry name" value="NAD(P)-binding Rossmann-like Domain"/>
    <property type="match status" value="1"/>
</dbReference>
<dbReference type="GO" id="GO:0003857">
    <property type="term" value="F:(3S)-3-hydroxyacyl-CoA dehydrogenase (NAD+) activity"/>
    <property type="evidence" value="ECO:0007669"/>
    <property type="project" value="UniProtKB-EC"/>
</dbReference>
<dbReference type="InterPro" id="IPR006176">
    <property type="entry name" value="3-OHacyl-CoA_DH_NAD-bd"/>
</dbReference>
<comment type="pathway">
    <text evidence="1">Lipid metabolism; fatty acid beta-oxidation.</text>
</comment>
<feature type="domain" description="3-hydroxyacyl-CoA dehydrogenase NAD binding" evidence="10">
    <location>
        <begin position="5"/>
        <end position="183"/>
    </location>
</feature>
<dbReference type="InterPro" id="IPR008927">
    <property type="entry name" value="6-PGluconate_DH-like_C_sf"/>
</dbReference>
<keyword evidence="6" id="KW-0443">Lipid metabolism</keyword>
<evidence type="ECO:0000313" key="11">
    <source>
        <dbReference type="EMBL" id="TYC50686.1"/>
    </source>
</evidence>
<dbReference type="InterPro" id="IPR036291">
    <property type="entry name" value="NAD(P)-bd_dom_sf"/>
</dbReference>
<organism evidence="11 12">
    <name type="scientific">Weissella muntiaci</name>
    <dbReference type="NCBI Taxonomy" id="2508881"/>
    <lineage>
        <taxon>Bacteria</taxon>
        <taxon>Bacillati</taxon>
        <taxon>Bacillota</taxon>
        <taxon>Bacilli</taxon>
        <taxon>Lactobacillales</taxon>
        <taxon>Lactobacillaceae</taxon>
        <taxon>Weissella</taxon>
    </lineage>
</organism>
<dbReference type="Pfam" id="PF02737">
    <property type="entry name" value="3HCDH_N"/>
    <property type="match status" value="1"/>
</dbReference>
<dbReference type="GO" id="GO:0070403">
    <property type="term" value="F:NAD+ binding"/>
    <property type="evidence" value="ECO:0007669"/>
    <property type="project" value="InterPro"/>
</dbReference>
<protein>
    <submittedName>
        <fullName evidence="11">3-hydroxyacyl-CoA dehydrogenase</fullName>
        <ecNumber evidence="11">1.1.1.35</ecNumber>
    </submittedName>
</protein>
<proteinExistence type="predicted"/>
<dbReference type="OrthoDB" id="9771883at2"/>
<feature type="site" description="Important for catalytic activity" evidence="8">
    <location>
        <position position="141"/>
    </location>
</feature>
<dbReference type="Pfam" id="PF00725">
    <property type="entry name" value="3HCDH"/>
    <property type="match status" value="1"/>
</dbReference>
<reference evidence="11 12" key="1">
    <citation type="submission" date="2019-01" db="EMBL/GenBank/DDBJ databases">
        <title>Weissella sp. nov., a novel lactic acid bacterium isolated from animal feces.</title>
        <authorList>
            <person name="Wang L.-T."/>
        </authorList>
    </citation>
    <scope>NUCLEOTIDE SEQUENCE [LARGE SCALE GENOMIC DNA]</scope>
    <source>
        <strain evidence="11 12">8H-2</strain>
    </source>
</reference>
<accession>A0A6C2CAQ0</accession>
<dbReference type="GO" id="GO:0006635">
    <property type="term" value="P:fatty acid beta-oxidation"/>
    <property type="evidence" value="ECO:0007669"/>
    <property type="project" value="TreeGrafter"/>
</dbReference>
<dbReference type="SUPFAM" id="SSF51735">
    <property type="entry name" value="NAD(P)-binding Rossmann-fold domains"/>
    <property type="match status" value="1"/>
</dbReference>
<evidence type="ECO:0000313" key="12">
    <source>
        <dbReference type="Proteomes" id="UP000371977"/>
    </source>
</evidence>
<keyword evidence="3" id="KW-0276">Fatty acid metabolism</keyword>
<evidence type="ECO:0000256" key="6">
    <source>
        <dbReference type="ARBA" id="ARBA00023098"/>
    </source>
</evidence>
<dbReference type="RefSeq" id="WP_148621886.1">
    <property type="nucleotide sequence ID" value="NZ_SDGZ01000006.1"/>
</dbReference>
<name>A0A6C2CAQ0_9LACO</name>
<dbReference type="PIRSF" id="PIRSF000105">
    <property type="entry name" value="HCDH"/>
    <property type="match status" value="1"/>
</dbReference>
<dbReference type="Gene3D" id="1.10.1040.10">
    <property type="entry name" value="N-(1-d-carboxylethyl)-l-norvaline Dehydrogenase, domain 2"/>
    <property type="match status" value="1"/>
</dbReference>
<gene>
    <name evidence="11" type="ORF">ESZ50_01750</name>
</gene>
<feature type="domain" description="3-hydroxyacyl-CoA dehydrogenase C-terminal" evidence="9">
    <location>
        <begin position="188"/>
        <end position="281"/>
    </location>
</feature>
<dbReference type="Proteomes" id="UP000371977">
    <property type="component" value="Unassembled WGS sequence"/>
</dbReference>
<comment type="pathway">
    <text evidence="2">Lipid metabolism; butanoate metabolism.</text>
</comment>
<dbReference type="PANTHER" id="PTHR43561">
    <property type="match status" value="1"/>
</dbReference>